<gene>
    <name evidence="1" type="ORF">HMPREF9080_00587</name>
</gene>
<dbReference type="Proteomes" id="UP000004750">
    <property type="component" value="Unassembled WGS sequence"/>
</dbReference>
<dbReference type="AlphaFoldDB" id="G9ZCV8"/>
<organism evidence="1 2">
    <name type="scientific">Cardiobacterium valvarum F0432</name>
    <dbReference type="NCBI Taxonomy" id="797473"/>
    <lineage>
        <taxon>Bacteria</taxon>
        <taxon>Pseudomonadati</taxon>
        <taxon>Pseudomonadota</taxon>
        <taxon>Gammaproteobacteria</taxon>
        <taxon>Cardiobacteriales</taxon>
        <taxon>Cardiobacteriaceae</taxon>
        <taxon>Cardiobacterium</taxon>
    </lineage>
</organism>
<comment type="caution">
    <text evidence="1">The sequence shown here is derived from an EMBL/GenBank/DDBJ whole genome shotgun (WGS) entry which is preliminary data.</text>
</comment>
<evidence type="ECO:0000313" key="1">
    <source>
        <dbReference type="EMBL" id="EHM55622.1"/>
    </source>
</evidence>
<evidence type="ECO:0000313" key="2">
    <source>
        <dbReference type="Proteomes" id="UP000004750"/>
    </source>
</evidence>
<reference evidence="1 2" key="1">
    <citation type="submission" date="2011-08" db="EMBL/GenBank/DDBJ databases">
        <authorList>
            <person name="Weinstock G."/>
            <person name="Sodergren E."/>
            <person name="Clifton S."/>
            <person name="Fulton L."/>
            <person name="Fulton B."/>
            <person name="Courtney L."/>
            <person name="Fronick C."/>
            <person name="Harrison M."/>
            <person name="Strong C."/>
            <person name="Farmer C."/>
            <person name="Delahaunty K."/>
            <person name="Markovic C."/>
            <person name="Hall O."/>
            <person name="Minx P."/>
            <person name="Tomlinson C."/>
            <person name="Mitreva M."/>
            <person name="Hou S."/>
            <person name="Chen J."/>
            <person name="Wollam A."/>
            <person name="Pepin K.H."/>
            <person name="Johnson M."/>
            <person name="Bhonagiri V."/>
            <person name="Zhang X."/>
            <person name="Suruliraj S."/>
            <person name="Warren W."/>
            <person name="Chinwalla A."/>
            <person name="Mardis E.R."/>
            <person name="Wilson R.K."/>
        </authorList>
    </citation>
    <scope>NUCLEOTIDE SEQUENCE [LARGE SCALE GENOMIC DNA]</scope>
    <source>
        <strain evidence="1 2">F0432</strain>
    </source>
</reference>
<dbReference type="EMBL" id="AGCM01000028">
    <property type="protein sequence ID" value="EHM55622.1"/>
    <property type="molecule type" value="Genomic_DNA"/>
</dbReference>
<feature type="non-terminal residue" evidence="1">
    <location>
        <position position="1"/>
    </location>
</feature>
<dbReference type="HOGENOM" id="CLU_2872735_0_0_6"/>
<name>G9ZCV8_9GAMM</name>
<protein>
    <submittedName>
        <fullName evidence="1">Uncharacterized protein</fullName>
    </submittedName>
</protein>
<proteinExistence type="predicted"/>
<sequence length="63" mass="7029">RAEARPTPAKRCKHWAHQVAAGGVFCRVRSRRIKIRGKNTAFPNHWSQGNRLTSALLVGSSFS</sequence>
<accession>G9ZCV8</accession>